<name>A0A0D2WYS8_CAPO3</name>
<feature type="compositionally biased region" description="Polar residues" evidence="1">
    <location>
        <begin position="365"/>
        <end position="381"/>
    </location>
</feature>
<sequence length="798" mass="81144">MRRLLLHLAVVTLVVLVGTTGRATAVEPLQSVALVIPTAAVSCSNSFSSWSAAGGCWSFSVQSCGLLSGCTAEQRFTPTSNFGGTSEVNQVITLTSVALAQGQAGTLRFAGSAEASVGSSGSSSLVLECWNSANGLLNSVTASTTAATTLSTLVACPSNTASLRFRMGFTTTWTTSSYEFNYPTISLSGAPNAPASVSSSSVLATSTTLSWTWTNSAPSSQPFGSFDGKVCTGSGLTGTCTSFSSTSASLSTAISALSVGTTYYVGVRACGSSVSSATCSAFTTTTFQTQGVRYVTTYSECSACNSTAALLTQTCVTATTSTPTAMVDCQAQPSPASSRSCNPVSDWSLGQCTQDESTSDHGESHCTQSRTRSYTSPDAITNTTSCPLTDTTSCKCGGPNVGTTRASQVSLSKSTTPSSHADVRQTTASATVTLATSGDRLTRSSATPSMPDAASTSVPDAASTPVPDAASTSVALGSVVTSVPGAAVSSPVVAATSTNPESTVASAAISSHTPGVSTALPGEGAPDPSGASSSMSLIGPVVGAVLGVLLLVIVILVVARRRRRQRQSKRSVSSIELMSPRSPRNGVATTDDHIQMMPNELTAPASKKNNTRSKQDDLYATTQDVAWESLYSTTQDVAGDGGLYSSAQDAANHGTYAEVSKSQLADAMKAGPSGEQYATPTSSASVAIGPLGDEYSLVNKSKKSSSAHLVNIGPRGDQYAVVNKTSKSSVSVVTSSDYEELSAAPSATIIGPAGDVYSRPLRGASSSPPEPLYSSPNDQIAAPFDTSGSAVYDRPSDV</sequence>
<evidence type="ECO:0000313" key="5">
    <source>
        <dbReference type="EMBL" id="KJE98208.1"/>
    </source>
</evidence>
<dbReference type="SUPFAM" id="SSF49265">
    <property type="entry name" value="Fibronectin type III"/>
    <property type="match status" value="1"/>
</dbReference>
<evidence type="ECO:0000313" key="6">
    <source>
        <dbReference type="Proteomes" id="UP000008743"/>
    </source>
</evidence>
<dbReference type="InParanoid" id="A0A0D2WYS8"/>
<feature type="region of interest" description="Disordered" evidence="1">
    <location>
        <begin position="752"/>
        <end position="798"/>
    </location>
</feature>
<dbReference type="STRING" id="595528.A0A0D2WYS8"/>
<feature type="compositionally biased region" description="Polar residues" evidence="1">
    <location>
        <begin position="443"/>
        <end position="458"/>
    </location>
</feature>
<evidence type="ECO:0000256" key="1">
    <source>
        <dbReference type="SAM" id="MobiDB-lite"/>
    </source>
</evidence>
<feature type="chain" id="PRO_5002266671" description="Fibronectin type-III domain-containing protein" evidence="3">
    <location>
        <begin position="26"/>
        <end position="798"/>
    </location>
</feature>
<feature type="compositionally biased region" description="Low complexity" evidence="1">
    <location>
        <begin position="426"/>
        <end position="437"/>
    </location>
</feature>
<dbReference type="EMBL" id="KE346377">
    <property type="protein sequence ID" value="KJE98208.1"/>
    <property type="molecule type" value="Genomic_DNA"/>
</dbReference>
<dbReference type="InterPro" id="IPR013783">
    <property type="entry name" value="Ig-like_fold"/>
</dbReference>
<keyword evidence="2" id="KW-0472">Membrane</keyword>
<feature type="region of interest" description="Disordered" evidence="1">
    <location>
        <begin position="352"/>
        <end position="381"/>
    </location>
</feature>
<feature type="compositionally biased region" description="Polar residues" evidence="1">
    <location>
        <begin position="404"/>
        <end position="419"/>
    </location>
</feature>
<feature type="region of interest" description="Disordered" evidence="1">
    <location>
        <begin position="404"/>
        <end position="466"/>
    </location>
</feature>
<feature type="region of interest" description="Disordered" evidence="1">
    <location>
        <begin position="504"/>
        <end position="533"/>
    </location>
</feature>
<protein>
    <recommendedName>
        <fullName evidence="4">Fibronectin type-III domain-containing protein</fullName>
    </recommendedName>
</protein>
<keyword evidence="3" id="KW-0732">Signal</keyword>
<proteinExistence type="predicted"/>
<dbReference type="AlphaFoldDB" id="A0A0D2WYS8"/>
<keyword evidence="2" id="KW-1133">Transmembrane helix</keyword>
<dbReference type="InterPro" id="IPR003961">
    <property type="entry name" value="FN3_dom"/>
</dbReference>
<gene>
    <name evidence="5" type="ORF">CAOG_008206</name>
</gene>
<keyword evidence="6" id="KW-1185">Reference proteome</keyword>
<feature type="domain" description="Fibronectin type-III" evidence="4">
    <location>
        <begin position="193"/>
        <end position="289"/>
    </location>
</feature>
<dbReference type="InterPro" id="IPR036116">
    <property type="entry name" value="FN3_sf"/>
</dbReference>
<dbReference type="PROSITE" id="PS50853">
    <property type="entry name" value="FN3"/>
    <property type="match status" value="1"/>
</dbReference>
<feature type="transmembrane region" description="Helical" evidence="2">
    <location>
        <begin position="537"/>
        <end position="559"/>
    </location>
</feature>
<dbReference type="Gene3D" id="2.60.40.10">
    <property type="entry name" value="Immunoglobulins"/>
    <property type="match status" value="1"/>
</dbReference>
<evidence type="ECO:0000259" key="4">
    <source>
        <dbReference type="PROSITE" id="PS50853"/>
    </source>
</evidence>
<evidence type="ECO:0000256" key="2">
    <source>
        <dbReference type="SAM" id="Phobius"/>
    </source>
</evidence>
<keyword evidence="2" id="KW-0812">Transmembrane</keyword>
<feature type="compositionally biased region" description="Polar residues" evidence="1">
    <location>
        <begin position="504"/>
        <end position="516"/>
    </location>
</feature>
<accession>A0A0D2WYS8</accession>
<organism evidence="5 6">
    <name type="scientific">Capsaspora owczarzaki (strain ATCC 30864)</name>
    <dbReference type="NCBI Taxonomy" id="595528"/>
    <lineage>
        <taxon>Eukaryota</taxon>
        <taxon>Filasterea</taxon>
        <taxon>Capsaspora</taxon>
    </lineage>
</organism>
<feature type="signal peptide" evidence="3">
    <location>
        <begin position="1"/>
        <end position="25"/>
    </location>
</feature>
<reference evidence="6" key="1">
    <citation type="submission" date="2011-02" db="EMBL/GenBank/DDBJ databases">
        <title>The Genome Sequence of Capsaspora owczarzaki ATCC 30864.</title>
        <authorList>
            <person name="Russ C."/>
            <person name="Cuomo C."/>
            <person name="Burger G."/>
            <person name="Gray M.W."/>
            <person name="Holland P.W.H."/>
            <person name="King N."/>
            <person name="Lang F.B.F."/>
            <person name="Roger A.J."/>
            <person name="Ruiz-Trillo I."/>
            <person name="Young S.K."/>
            <person name="Zeng Q."/>
            <person name="Gargeya S."/>
            <person name="Alvarado L."/>
            <person name="Berlin A."/>
            <person name="Chapman S.B."/>
            <person name="Chen Z."/>
            <person name="Freedman E."/>
            <person name="Gellesch M."/>
            <person name="Goldberg J."/>
            <person name="Griggs A."/>
            <person name="Gujja S."/>
            <person name="Heilman E."/>
            <person name="Heiman D."/>
            <person name="Howarth C."/>
            <person name="Mehta T."/>
            <person name="Neiman D."/>
            <person name="Pearson M."/>
            <person name="Roberts A."/>
            <person name="Saif S."/>
            <person name="Shea T."/>
            <person name="Shenoy N."/>
            <person name="Sisk P."/>
            <person name="Stolte C."/>
            <person name="Sykes S."/>
            <person name="White J."/>
            <person name="Yandava C."/>
            <person name="Haas B."/>
            <person name="Nusbaum C."/>
            <person name="Birren B."/>
        </authorList>
    </citation>
    <scope>NUCLEOTIDE SEQUENCE</scope>
    <source>
        <strain evidence="6">ATCC 30864</strain>
    </source>
</reference>
<dbReference type="Proteomes" id="UP000008743">
    <property type="component" value="Unassembled WGS sequence"/>
</dbReference>
<evidence type="ECO:0000256" key="3">
    <source>
        <dbReference type="SAM" id="SignalP"/>
    </source>
</evidence>
<feature type="region of interest" description="Disordered" evidence="1">
    <location>
        <begin position="566"/>
        <end position="592"/>
    </location>
</feature>